<organism evidence="2 3">
    <name type="scientific">Byssochlamys spectabilis (strain No. 5 / NBRC 109023)</name>
    <name type="common">Paecilomyces variotii</name>
    <dbReference type="NCBI Taxonomy" id="1356009"/>
    <lineage>
        <taxon>Eukaryota</taxon>
        <taxon>Fungi</taxon>
        <taxon>Dikarya</taxon>
        <taxon>Ascomycota</taxon>
        <taxon>Pezizomycotina</taxon>
        <taxon>Eurotiomycetes</taxon>
        <taxon>Eurotiomycetidae</taxon>
        <taxon>Eurotiales</taxon>
        <taxon>Thermoascaceae</taxon>
        <taxon>Paecilomyces</taxon>
    </lineage>
</organism>
<reference evidence="3" key="1">
    <citation type="journal article" date="2014" name="Genome Announc.">
        <title>Draft genome sequence of the formaldehyde-resistant fungus Byssochlamys spectabilis No. 5 (anamorph Paecilomyces variotii No. 5) (NBRC109023).</title>
        <authorList>
            <person name="Oka T."/>
            <person name="Ekino K."/>
            <person name="Fukuda K."/>
            <person name="Nomura Y."/>
        </authorList>
    </citation>
    <scope>NUCLEOTIDE SEQUENCE [LARGE SCALE GENOMIC DNA]</scope>
    <source>
        <strain evidence="3">No. 5 / NBRC 109023</strain>
    </source>
</reference>
<dbReference type="HOGENOM" id="CLU_050554_0_0_1"/>
<dbReference type="Proteomes" id="UP000018001">
    <property type="component" value="Unassembled WGS sequence"/>
</dbReference>
<dbReference type="OrthoDB" id="423534at2759"/>
<dbReference type="EMBL" id="BAUL01000079">
    <property type="protein sequence ID" value="GAD94096.1"/>
    <property type="molecule type" value="Genomic_DNA"/>
</dbReference>
<proteinExistence type="predicted"/>
<evidence type="ECO:0000313" key="2">
    <source>
        <dbReference type="EMBL" id="GAD94096.1"/>
    </source>
</evidence>
<feature type="compositionally biased region" description="Basic and acidic residues" evidence="1">
    <location>
        <begin position="54"/>
        <end position="82"/>
    </location>
</feature>
<feature type="compositionally biased region" description="Basic and acidic residues" evidence="1">
    <location>
        <begin position="22"/>
        <end position="44"/>
    </location>
</feature>
<comment type="caution">
    <text evidence="2">The sequence shown here is derived from an EMBL/GenBank/DDBJ whole genome shotgun (WGS) entry which is preliminary data.</text>
</comment>
<dbReference type="AlphaFoldDB" id="V5FWH2"/>
<sequence>MVQTRAQERSAAQGSKTQTKPKMADRPKTTSKQKVKEAEIREEQMTDVSVDETIGEKRKHDDAVKEEEQKKQGNDRKSDKEQQQQSNGLDAEEPPNKAPRTSESEEEDEETYTGVDEAAAAKIHKVIEEFGALPLKDEGVAEPLQATPETILAMVLDAMLKSTRISHSLAQKAVNTVIAAGYHDIKKLSQTTWDDRVEVLATGGYNRYREQTSTNLGALIEFVNGKYGGDLNNLYQKAGHHPCKVRELIKEVKGLGDLGTDIFFNNAQSVWRSLAPFIDARSLRTADDVGIGTDVDAIYKELQFDPVQMSKLANGLSTIRLEKKQGEVSEEE</sequence>
<name>V5FWH2_BYSSN</name>
<gene>
    <name evidence="2" type="ORF">PVAR5_2717</name>
</gene>
<dbReference type="InParanoid" id="V5FWH2"/>
<protein>
    <submittedName>
        <fullName evidence="2">Uncharacterized protein</fullName>
    </submittedName>
</protein>
<feature type="compositionally biased region" description="Polar residues" evidence="1">
    <location>
        <begin position="1"/>
        <end position="20"/>
    </location>
</feature>
<keyword evidence="3" id="KW-1185">Reference proteome</keyword>
<accession>V5FWH2</accession>
<feature type="region of interest" description="Disordered" evidence="1">
    <location>
        <begin position="1"/>
        <end position="113"/>
    </location>
</feature>
<evidence type="ECO:0000313" key="3">
    <source>
        <dbReference type="Proteomes" id="UP000018001"/>
    </source>
</evidence>
<evidence type="ECO:0000256" key="1">
    <source>
        <dbReference type="SAM" id="MobiDB-lite"/>
    </source>
</evidence>
<dbReference type="eggNOG" id="ENOG502S5UV">
    <property type="taxonomic scope" value="Eukaryota"/>
</dbReference>